<dbReference type="CDD" id="cd03811">
    <property type="entry name" value="GT4_GT28_WabH-like"/>
    <property type="match status" value="1"/>
</dbReference>
<evidence type="ECO:0000313" key="3">
    <source>
        <dbReference type="Proteomes" id="UP000245202"/>
    </source>
</evidence>
<dbReference type="SUPFAM" id="SSF53756">
    <property type="entry name" value="UDP-Glycosyltransferase/glycogen phosphorylase"/>
    <property type="match status" value="1"/>
</dbReference>
<keyword evidence="2" id="KW-0808">Transferase</keyword>
<dbReference type="Gene3D" id="3.40.50.2000">
    <property type="entry name" value="Glycogen Phosphorylase B"/>
    <property type="match status" value="2"/>
</dbReference>
<organism evidence="2 3">
    <name type="scientific">Paenibacillus agaridevorans</name>
    <dbReference type="NCBI Taxonomy" id="171404"/>
    <lineage>
        <taxon>Bacteria</taxon>
        <taxon>Bacillati</taxon>
        <taxon>Bacillota</taxon>
        <taxon>Bacilli</taxon>
        <taxon>Bacillales</taxon>
        <taxon>Paenibacillaceae</taxon>
        <taxon>Paenibacillus</taxon>
    </lineage>
</organism>
<proteinExistence type="predicted"/>
<sequence>MKKKLLFVMNHLQCGGAEKALVSLLQVIDYQQYEVDLLLFKPVGIFLKQIPKEVNVLPSPHNYQYFDMSLKTVVVNCMKRGDIKNLLVRLYLNFVMQTEKNEARREQLAWRHIVRTFCRLESEYDAAIGFLEKSPIYYVIDRVKAKRKLGWVHTNYSSLKMDAKIDGPYFEKLDYVVTVSEECMQSLRNEFVPFTAKFKIISNIISPAIIKNMSMEETGSSSAQHVVRIVTVSRLSYVKGIDLAIKACKQLVDRGYVMEWEVFGYGTEKEFEENHTLIDRYGLQSHFKLLGVVENPYPYLRKAQIVVQPSRFEGKSIAIDEAKILNKPIVVTNFSTVNDQINHEVNGLIVEMNPEAIADGIERFIGDEHLRSRVISCLSAENLGTESEVHKLYELVN</sequence>
<keyword evidence="3" id="KW-1185">Reference proteome</keyword>
<evidence type="ECO:0000259" key="1">
    <source>
        <dbReference type="Pfam" id="PF00534"/>
    </source>
</evidence>
<accession>A0A2R5EW90</accession>
<dbReference type="InterPro" id="IPR001296">
    <property type="entry name" value="Glyco_trans_1"/>
</dbReference>
<dbReference type="RefSeq" id="WP_108992704.1">
    <property type="nucleotide sequence ID" value="NZ_BDQX01000099.1"/>
</dbReference>
<gene>
    <name evidence="2" type="ORF">PAT3040_02227</name>
</gene>
<reference evidence="2 3" key="1">
    <citation type="submission" date="2017-08" db="EMBL/GenBank/DDBJ databases">
        <title>Substantial Increase in Enzyme Production by Combined Drug-Resistance Mutations in Paenibacillus agaridevorans.</title>
        <authorList>
            <person name="Tanaka Y."/>
            <person name="Funane K."/>
            <person name="Hosaka T."/>
            <person name="Shiwa Y."/>
            <person name="Fujita N."/>
            <person name="Miyazaki T."/>
            <person name="Yoshikawa H."/>
            <person name="Murakami K."/>
            <person name="Kasahara K."/>
            <person name="Inaoka T."/>
            <person name="Hiraga Y."/>
            <person name="Ochi K."/>
        </authorList>
    </citation>
    <scope>NUCLEOTIDE SEQUENCE [LARGE SCALE GENOMIC DNA]</scope>
    <source>
        <strain evidence="2 3">T-3040</strain>
    </source>
</reference>
<evidence type="ECO:0000313" key="2">
    <source>
        <dbReference type="EMBL" id="GBG07671.1"/>
    </source>
</evidence>
<dbReference type="AlphaFoldDB" id="A0A2R5EW90"/>
<dbReference type="EMBL" id="BDQX01000099">
    <property type="protein sequence ID" value="GBG07671.1"/>
    <property type="molecule type" value="Genomic_DNA"/>
</dbReference>
<dbReference type="PANTHER" id="PTHR12526">
    <property type="entry name" value="GLYCOSYLTRANSFERASE"/>
    <property type="match status" value="1"/>
</dbReference>
<dbReference type="Pfam" id="PF00534">
    <property type="entry name" value="Glycos_transf_1"/>
    <property type="match status" value="1"/>
</dbReference>
<feature type="domain" description="Glycosyl transferase family 1" evidence="1">
    <location>
        <begin position="229"/>
        <end position="375"/>
    </location>
</feature>
<dbReference type="Proteomes" id="UP000245202">
    <property type="component" value="Unassembled WGS sequence"/>
</dbReference>
<dbReference type="PANTHER" id="PTHR12526:SF630">
    <property type="entry name" value="GLYCOSYLTRANSFERASE"/>
    <property type="match status" value="1"/>
</dbReference>
<name>A0A2R5EW90_9BACL</name>
<comment type="caution">
    <text evidence="2">The sequence shown here is derived from an EMBL/GenBank/DDBJ whole genome shotgun (WGS) entry which is preliminary data.</text>
</comment>
<protein>
    <submittedName>
        <fullName evidence="2">Glycosyltransferase</fullName>
    </submittedName>
</protein>
<dbReference type="GO" id="GO:0016757">
    <property type="term" value="F:glycosyltransferase activity"/>
    <property type="evidence" value="ECO:0007669"/>
    <property type="project" value="InterPro"/>
</dbReference>